<sequence>MTTTLSISQLITDAIASLPEKVRYKCDRAKIDKWLERYGCTCDAELLLAALNREDSRAALKMHAPPILMAKLLVWLSPKVVGGDGNELPPGFELLLHEPLPEDTLAHAGMRQSTRVVTFPFATPSQGQRRLRPPKLIRGAPPARADLDLMCPLYSCERALYPAAFLDKIGLCTVFFCEQLSYDGQRRRDVPDLDGGTLFIDVSDRAVRRSRHAWHHELWHMADFQLRGPAFEQPDAEWEAHNPDSFTYGFGGQFMRTPGTADPPSAPSEHFINAYATSSIAEDKAEVWAALL</sequence>
<reference evidence="2" key="1">
    <citation type="journal article" date="2015" name="PLoS Genet.">
        <title>Genome Sequence and Transcriptome Analyses of Chrysochromulina tobin: Metabolic Tools for Enhanced Algal Fitness in the Prominent Order Prymnesiales (Haptophyceae).</title>
        <authorList>
            <person name="Hovde B.T."/>
            <person name="Deodato C.R."/>
            <person name="Hunsperger H.M."/>
            <person name="Ryken S.A."/>
            <person name="Yost W."/>
            <person name="Jha R.K."/>
            <person name="Patterson J."/>
            <person name="Monnat R.J. Jr."/>
            <person name="Barlow S.B."/>
            <person name="Starkenburg S.R."/>
            <person name="Cattolico R.A."/>
        </authorList>
    </citation>
    <scope>NUCLEOTIDE SEQUENCE</scope>
    <source>
        <strain evidence="2">CCMP291</strain>
    </source>
</reference>
<accession>A0A0M0JTQ9</accession>
<dbReference type="AlphaFoldDB" id="A0A0M0JTQ9"/>
<keyword evidence="1" id="KW-0449">Lipoprotein</keyword>
<dbReference type="EMBL" id="JWZX01002332">
    <property type="protein sequence ID" value="KOO29915.1"/>
    <property type="molecule type" value="Genomic_DNA"/>
</dbReference>
<evidence type="ECO:0000313" key="1">
    <source>
        <dbReference type="EMBL" id="KOO29915.1"/>
    </source>
</evidence>
<gene>
    <name evidence="1" type="ORF">Ctob_014863</name>
</gene>
<dbReference type="Gene3D" id="3.40.390.70">
    <property type="match status" value="1"/>
</dbReference>
<organism evidence="1 2">
    <name type="scientific">Chrysochromulina tobinii</name>
    <dbReference type="NCBI Taxonomy" id="1460289"/>
    <lineage>
        <taxon>Eukaryota</taxon>
        <taxon>Haptista</taxon>
        <taxon>Haptophyta</taxon>
        <taxon>Prymnesiophyceae</taxon>
        <taxon>Prymnesiales</taxon>
        <taxon>Chrysochromulinaceae</taxon>
        <taxon>Chrysochromulina</taxon>
    </lineage>
</organism>
<protein>
    <submittedName>
        <fullName evidence="1">Lipoprotein</fullName>
    </submittedName>
</protein>
<keyword evidence="2" id="KW-1185">Reference proteome</keyword>
<comment type="caution">
    <text evidence="1">The sequence shown here is derived from an EMBL/GenBank/DDBJ whole genome shotgun (WGS) entry which is preliminary data.</text>
</comment>
<name>A0A0M0JTQ9_9EUKA</name>
<dbReference type="Proteomes" id="UP000037460">
    <property type="component" value="Unassembled WGS sequence"/>
</dbReference>
<evidence type="ECO:0000313" key="2">
    <source>
        <dbReference type="Proteomes" id="UP000037460"/>
    </source>
</evidence>
<proteinExistence type="predicted"/>